<feature type="region of interest" description="Disordered" evidence="1">
    <location>
        <begin position="566"/>
        <end position="595"/>
    </location>
</feature>
<dbReference type="Proteomes" id="UP000816034">
    <property type="component" value="Unassembled WGS sequence"/>
</dbReference>
<evidence type="ECO:0000313" key="2">
    <source>
        <dbReference type="EMBL" id="KAG2382817.1"/>
    </source>
</evidence>
<feature type="compositionally biased region" description="Basic and acidic residues" evidence="1">
    <location>
        <begin position="19"/>
        <end position="34"/>
    </location>
</feature>
<feature type="compositionally biased region" description="Polar residues" evidence="1">
    <location>
        <begin position="295"/>
        <end position="304"/>
    </location>
</feature>
<dbReference type="AlphaFoldDB" id="A0AA88KJ17"/>
<feature type="compositionally biased region" description="Polar residues" evidence="1">
    <location>
        <begin position="45"/>
        <end position="70"/>
    </location>
</feature>
<sequence>MCPLPAASLTHYQLTENESKAHATDDVSEHHHCPTETGTGHVPVSTLSTNPSTLGDGSSENNSTYLTNSPRGRLDRYKLYSSPSSSLLLKDPQHILSAQSSTPTNNSFPQHHHLDTIKSISTQDHSSSPVGSKTPKTPHLIATTQITNNTPRSSSLKKSSSKLAVKTSPITIRKKADSEQALKEDTPSKKTSKNRPSTTGHSDYKQKGSKALPNHLISASLSPVALKTGKRMKDPTSPMQIKMHDIHATPPKHLEKFLKFCHPLMKRSLDANQVDEITTTQGEEEHDCDEDESMSMGNTETQDMSLDKSGEENQLEYTLSKKDCNTTTNTSLNHDKDTTLTTITIVDNTVFHDFECMCEICKKEREAIHNHHLSLSNMKMVHDCPRNIINRSSILNDEWHVKRIENDHGIAELQKSTLLPFVKPKSQIYVRPITNFNGTKHFLGVHSNSDIVKYVHNKDPKHFKPFEEFQLIAINKVAKEKRAAQSRRYFNLLHILPIKCKPLKKIMDLYKIDDVMYAIFILITSLVKGYKVRKQVRQWRSSAITIQHWWRAVNKSLRNSQKSNIISSPTNEELSSTTIFKPTNEEESLPTTNRSHEQTIHDLKLKLCQLFHENGEIYTKRAQVLQLISKEEKAATNLDKCIHLIESEIQSYQKSQVETDTGTLLHQKAFLERSLRNHFERSVAPREEQLELEQYCFIFEVPIDHPRRLTKLVKKLFSNPTHLIQQEASAEIFSKYFSY</sequence>
<name>A0AA88KJ17_NAELO</name>
<feature type="compositionally biased region" description="Polar residues" evidence="1">
    <location>
        <begin position="121"/>
        <end position="135"/>
    </location>
</feature>
<evidence type="ECO:0000256" key="1">
    <source>
        <dbReference type="SAM" id="MobiDB-lite"/>
    </source>
</evidence>
<organism evidence="2 3">
    <name type="scientific">Naegleria lovaniensis</name>
    <name type="common">Amoeba</name>
    <dbReference type="NCBI Taxonomy" id="51637"/>
    <lineage>
        <taxon>Eukaryota</taxon>
        <taxon>Discoba</taxon>
        <taxon>Heterolobosea</taxon>
        <taxon>Tetramitia</taxon>
        <taxon>Eutetramitia</taxon>
        <taxon>Vahlkampfiidae</taxon>
        <taxon>Naegleria</taxon>
    </lineage>
</organism>
<feature type="compositionally biased region" description="Polar residues" evidence="1">
    <location>
        <begin position="566"/>
        <end position="581"/>
    </location>
</feature>
<feature type="compositionally biased region" description="Polar residues" evidence="1">
    <location>
        <begin position="142"/>
        <end position="152"/>
    </location>
</feature>
<dbReference type="GeneID" id="68097239"/>
<feature type="compositionally biased region" description="Low complexity" evidence="1">
    <location>
        <begin position="153"/>
        <end position="163"/>
    </location>
</feature>
<feature type="compositionally biased region" description="Basic and acidic residues" evidence="1">
    <location>
        <begin position="174"/>
        <end position="188"/>
    </location>
</feature>
<keyword evidence="3" id="KW-1185">Reference proteome</keyword>
<feature type="region of interest" description="Disordered" evidence="1">
    <location>
        <begin position="280"/>
        <end position="305"/>
    </location>
</feature>
<dbReference type="Gene3D" id="1.20.5.190">
    <property type="match status" value="1"/>
</dbReference>
<gene>
    <name evidence="2" type="ORF">C9374_004784</name>
</gene>
<feature type="compositionally biased region" description="Acidic residues" evidence="1">
    <location>
        <begin position="282"/>
        <end position="293"/>
    </location>
</feature>
<evidence type="ECO:0000313" key="3">
    <source>
        <dbReference type="Proteomes" id="UP000816034"/>
    </source>
</evidence>
<proteinExistence type="predicted"/>
<protein>
    <submittedName>
        <fullName evidence="2">Uncharacterized protein</fullName>
    </submittedName>
</protein>
<dbReference type="RefSeq" id="XP_044548496.1">
    <property type="nucleotide sequence ID" value="XM_044694461.1"/>
</dbReference>
<reference evidence="2 3" key="1">
    <citation type="journal article" date="2018" name="BMC Genomics">
        <title>The genome of Naegleria lovaniensis, the basis for a comparative approach to unravel pathogenicity factors of the human pathogenic amoeba N. fowleri.</title>
        <authorList>
            <person name="Liechti N."/>
            <person name="Schurch N."/>
            <person name="Bruggmann R."/>
            <person name="Wittwer M."/>
        </authorList>
    </citation>
    <scope>NUCLEOTIDE SEQUENCE [LARGE SCALE GENOMIC DNA]</scope>
    <source>
        <strain evidence="2 3">ATCC 30569</strain>
    </source>
</reference>
<feature type="region of interest" description="Disordered" evidence="1">
    <location>
        <begin position="121"/>
        <end position="216"/>
    </location>
</feature>
<feature type="region of interest" description="Disordered" evidence="1">
    <location>
        <begin position="19"/>
        <end position="77"/>
    </location>
</feature>
<accession>A0AA88KJ17</accession>
<dbReference type="EMBL" id="PYSW02000022">
    <property type="protein sequence ID" value="KAG2382817.1"/>
    <property type="molecule type" value="Genomic_DNA"/>
</dbReference>
<comment type="caution">
    <text evidence="2">The sequence shown here is derived from an EMBL/GenBank/DDBJ whole genome shotgun (WGS) entry which is preliminary data.</text>
</comment>